<feature type="domain" description="CSC1/OSCA1-like N-terminal transmembrane" evidence="10">
    <location>
        <begin position="11"/>
        <end position="160"/>
    </location>
</feature>
<feature type="transmembrane region" description="Helical" evidence="7">
    <location>
        <begin position="467"/>
        <end position="493"/>
    </location>
</feature>
<dbReference type="InterPro" id="IPR003864">
    <property type="entry name" value="CSC1/OSCA1-like_7TM"/>
</dbReference>
<evidence type="ECO:0000256" key="7">
    <source>
        <dbReference type="SAM" id="Phobius"/>
    </source>
</evidence>
<dbReference type="InterPro" id="IPR032880">
    <property type="entry name" value="CSC1/OSCA1-like_N"/>
</dbReference>
<dbReference type="InterPro" id="IPR045122">
    <property type="entry name" value="Csc1-like"/>
</dbReference>
<dbReference type="Pfam" id="PF12621">
    <property type="entry name" value="PHM7_ext"/>
    <property type="match status" value="1"/>
</dbReference>
<evidence type="ECO:0000259" key="9">
    <source>
        <dbReference type="Pfam" id="PF12621"/>
    </source>
</evidence>
<sequence>MAEATPTSTSAVITTLVANLTLFGVFIGCFLILRIKFKRTYSPKVSYDLVPEEKKPDPLPRDPLRWIYILLMKPDSFIIQQAGLDGYFFLRYLFVFGIIFLFGIAMFAILLPVNATNGGSAKTGFDQLAISNILDKNRYFAHVFMGWIFYGAVIYMIHRELFFYNSVRCAALSSPKYAKKLSSRTLLIQCVPDTMLDEKQFLKIFNGVKRIYVTRNARKLEYKDRLRQNMVTKLEKAENKLLKSAVKAKLKADKKGTPIDSNADIYTYVPEEKRPRHRSAGLFSKKIDTINYCREEIPKLDKEVKSLQKKYRTYQPKNSIFVEFEDQYTAQLALQSVTHHNPLRMGPVHTGIEPSDVYWNNLRLFWWEKFFRRLFACADVVLLIIFWAVPVALVGVISNITYITKVLPWLDWINNMPDQLLGIITGLLPTAMLSLLNTFLPIFIRYMAKVAGCPTLQSIEFYTQDAYFAYLMVNAFLVVALASSAVSVVEKIIDNPTSAMKILATNLPKSSNFFISYIALQGLTVSSGALLQIVGLFLYYILGALLDSTVRKKWNRFSGLGTMLWGTTFPVYTNLACIVLAYSIIAPMILIFACIAFFLLYIAYCYNLTYVFVESPDSRGMHYPRALMQTFVGLYLGQVCLLGIFVVGKGWGPIVLQAISLGFTIMTHIYLRDAFHHLLRVIPIDCMKPLDGVSHTPSFQGKSDYEEKILQRKKRSKSNHFEKEIARDKMAQKEVKNDILNIDMELNENETMQTLVPLLADRDFKSTKSSNAFVRFFRPDVFLNFRHVKALLPATFNVEPEEVDDKHAYDSPVIAAPLPAVWIPRDPMGLSTREVEEHSKYINISDENSGFNEKGRIIFLGEAPN</sequence>
<dbReference type="PANTHER" id="PTHR13018:SF26">
    <property type="entry name" value="DOMAIN PROTEIN, PUTATIVE (AFU_ORTHOLOGUE AFUA_5G10920)-RELATED"/>
    <property type="match status" value="1"/>
</dbReference>
<dbReference type="Proteomes" id="UP000000599">
    <property type="component" value="Chromosome F"/>
</dbReference>
<protein>
    <submittedName>
        <fullName evidence="12">DEHA2F11242p</fullName>
    </submittedName>
</protein>
<accession>Q6BLR7</accession>
<dbReference type="Pfam" id="PF13967">
    <property type="entry name" value="RSN1_TM"/>
    <property type="match status" value="1"/>
</dbReference>
<evidence type="ECO:0000256" key="1">
    <source>
        <dbReference type="ARBA" id="ARBA00004141"/>
    </source>
</evidence>
<keyword evidence="13" id="KW-1185">Reference proteome</keyword>
<evidence type="ECO:0000256" key="4">
    <source>
        <dbReference type="ARBA" id="ARBA00022692"/>
    </source>
</evidence>
<evidence type="ECO:0000256" key="5">
    <source>
        <dbReference type="ARBA" id="ARBA00022989"/>
    </source>
</evidence>
<dbReference type="GO" id="GO:0005886">
    <property type="term" value="C:plasma membrane"/>
    <property type="evidence" value="ECO:0007669"/>
    <property type="project" value="TreeGrafter"/>
</dbReference>
<dbReference type="EMBL" id="CR382138">
    <property type="protein sequence ID" value="CAG89199.2"/>
    <property type="molecule type" value="Genomic_DNA"/>
</dbReference>
<feature type="transmembrane region" description="Helical" evidence="7">
    <location>
        <begin position="513"/>
        <end position="542"/>
    </location>
</feature>
<dbReference type="Pfam" id="PF14703">
    <property type="entry name" value="PHM7_cyt"/>
    <property type="match status" value="1"/>
</dbReference>
<organism evidence="12 13">
    <name type="scientific">Debaryomyces hansenii (strain ATCC 36239 / CBS 767 / BCRC 21394 / JCM 1990 / NBRC 0083 / IGC 2968)</name>
    <name type="common">Yeast</name>
    <name type="synonym">Torulaspora hansenii</name>
    <dbReference type="NCBI Taxonomy" id="284592"/>
    <lineage>
        <taxon>Eukaryota</taxon>
        <taxon>Fungi</taxon>
        <taxon>Dikarya</taxon>
        <taxon>Ascomycota</taxon>
        <taxon>Saccharomycotina</taxon>
        <taxon>Pichiomycetes</taxon>
        <taxon>Debaryomycetaceae</taxon>
        <taxon>Debaryomyces</taxon>
    </lineage>
</organism>
<evidence type="ECO:0000259" key="10">
    <source>
        <dbReference type="Pfam" id="PF13967"/>
    </source>
</evidence>
<dbReference type="RefSeq" id="XP_460854.2">
    <property type="nucleotide sequence ID" value="XM_460854.1"/>
</dbReference>
<comment type="subcellular location">
    <subcellularLocation>
        <location evidence="1">Membrane</location>
        <topology evidence="1">Multi-pass membrane protein</topology>
    </subcellularLocation>
</comment>
<dbReference type="GeneID" id="2903594"/>
<gene>
    <name evidence="12" type="ordered locus">DEHA2F11242g</name>
</gene>
<comment type="similarity">
    <text evidence="2">Belongs to the CSC1 (TC 1.A.17) family.</text>
</comment>
<feature type="transmembrane region" description="Helical" evidence="7">
    <location>
        <begin position="590"/>
        <end position="613"/>
    </location>
</feature>
<name>Q6BLR7_DEBHA</name>
<dbReference type="AlphaFoldDB" id="Q6BLR7"/>
<dbReference type="InterPro" id="IPR022257">
    <property type="entry name" value="PHM7_ext"/>
</dbReference>
<feature type="transmembrane region" description="Helical" evidence="7">
    <location>
        <begin position="374"/>
        <end position="400"/>
    </location>
</feature>
<dbReference type="KEGG" id="dha:DEHA2F11242g"/>
<feature type="transmembrane region" description="Helical" evidence="7">
    <location>
        <begin position="12"/>
        <end position="33"/>
    </location>
</feature>
<evidence type="ECO:0000259" key="11">
    <source>
        <dbReference type="Pfam" id="PF14703"/>
    </source>
</evidence>
<dbReference type="HOGENOM" id="CLU_002458_2_1_1"/>
<evidence type="ECO:0000313" key="13">
    <source>
        <dbReference type="Proteomes" id="UP000000599"/>
    </source>
</evidence>
<feature type="domain" description="CSC1/OSCA1-like 7TM region" evidence="8">
    <location>
        <begin position="372"/>
        <end position="645"/>
    </location>
</feature>
<dbReference type="InParanoid" id="Q6BLR7"/>
<keyword evidence="6 7" id="KW-0472">Membrane</keyword>
<feature type="transmembrane region" description="Helical" evidence="7">
    <location>
        <begin position="625"/>
        <end position="648"/>
    </location>
</feature>
<dbReference type="eggNOG" id="KOG1134">
    <property type="taxonomic scope" value="Eukaryota"/>
</dbReference>
<evidence type="ECO:0000259" key="8">
    <source>
        <dbReference type="Pfam" id="PF02714"/>
    </source>
</evidence>
<dbReference type="InterPro" id="IPR027815">
    <property type="entry name" value="CSC1/OSCA1-like_cyt"/>
</dbReference>
<evidence type="ECO:0000256" key="6">
    <source>
        <dbReference type="ARBA" id="ARBA00023136"/>
    </source>
</evidence>
<keyword evidence="4 7" id="KW-0812">Transmembrane</keyword>
<keyword evidence="5 7" id="KW-1133">Transmembrane helix</keyword>
<evidence type="ECO:0000256" key="3">
    <source>
        <dbReference type="ARBA" id="ARBA00022448"/>
    </source>
</evidence>
<reference evidence="12 13" key="1">
    <citation type="journal article" date="2004" name="Nature">
        <title>Genome evolution in yeasts.</title>
        <authorList>
            <consortium name="Genolevures"/>
            <person name="Dujon B."/>
            <person name="Sherman D."/>
            <person name="Fischer G."/>
            <person name="Durrens P."/>
            <person name="Casaregola S."/>
            <person name="Lafontaine I."/>
            <person name="de Montigny J."/>
            <person name="Marck C."/>
            <person name="Neuveglise C."/>
            <person name="Talla E."/>
            <person name="Goffard N."/>
            <person name="Frangeul L."/>
            <person name="Aigle M."/>
            <person name="Anthouard V."/>
            <person name="Babour A."/>
            <person name="Barbe V."/>
            <person name="Barnay S."/>
            <person name="Blanchin S."/>
            <person name="Beckerich J.M."/>
            <person name="Beyne E."/>
            <person name="Bleykasten C."/>
            <person name="Boisrame A."/>
            <person name="Boyer J."/>
            <person name="Cattolico L."/>
            <person name="Confanioleri F."/>
            <person name="de Daruvar A."/>
            <person name="Despons L."/>
            <person name="Fabre E."/>
            <person name="Fairhead C."/>
            <person name="Ferry-Dumazet H."/>
            <person name="Groppi A."/>
            <person name="Hantraye F."/>
            <person name="Hennequin C."/>
            <person name="Jauniaux N."/>
            <person name="Joyet P."/>
            <person name="Kachouri R."/>
            <person name="Kerrest A."/>
            <person name="Koszul R."/>
            <person name="Lemaire M."/>
            <person name="Lesur I."/>
            <person name="Ma L."/>
            <person name="Muller H."/>
            <person name="Nicaud J.M."/>
            <person name="Nikolski M."/>
            <person name="Oztas S."/>
            <person name="Ozier-Kalogeropoulos O."/>
            <person name="Pellenz S."/>
            <person name="Potier S."/>
            <person name="Richard G.F."/>
            <person name="Straub M.L."/>
            <person name="Suleau A."/>
            <person name="Swennene D."/>
            <person name="Tekaia F."/>
            <person name="Wesolowski-Louvel M."/>
            <person name="Westhof E."/>
            <person name="Wirth B."/>
            <person name="Zeniou-Meyer M."/>
            <person name="Zivanovic I."/>
            <person name="Bolotin-Fukuhara M."/>
            <person name="Thierry A."/>
            <person name="Bouchier C."/>
            <person name="Caudron B."/>
            <person name="Scarpelli C."/>
            <person name="Gaillardin C."/>
            <person name="Weissenbach J."/>
            <person name="Wincker P."/>
            <person name="Souciet J.L."/>
        </authorList>
    </citation>
    <scope>NUCLEOTIDE SEQUENCE [LARGE SCALE GENOMIC DNA]</scope>
    <source>
        <strain evidence="13">ATCC 36239 / CBS 767 / BCRC 21394 / JCM 1990 / NBRC 0083 / IGC 2968</strain>
    </source>
</reference>
<dbReference type="OrthoDB" id="1076608at2759"/>
<keyword evidence="3" id="KW-0813">Transport</keyword>
<feature type="transmembrane region" description="Helical" evidence="7">
    <location>
        <begin position="420"/>
        <end position="446"/>
    </location>
</feature>
<dbReference type="PANTHER" id="PTHR13018">
    <property type="entry name" value="PROBABLE MEMBRANE PROTEIN DUF221-RELATED"/>
    <property type="match status" value="1"/>
</dbReference>
<feature type="transmembrane region" description="Helical" evidence="7">
    <location>
        <begin position="139"/>
        <end position="158"/>
    </location>
</feature>
<feature type="transmembrane region" description="Helical" evidence="7">
    <location>
        <begin position="563"/>
        <end position="584"/>
    </location>
</feature>
<feature type="domain" description="CSC1/OSCA1-like cytosolic" evidence="11">
    <location>
        <begin position="183"/>
        <end position="361"/>
    </location>
</feature>
<proteinExistence type="inferred from homology"/>
<evidence type="ECO:0000313" key="12">
    <source>
        <dbReference type="EMBL" id="CAG89199.2"/>
    </source>
</evidence>
<dbReference type="GO" id="GO:0005227">
    <property type="term" value="F:calcium-activated cation channel activity"/>
    <property type="evidence" value="ECO:0007669"/>
    <property type="project" value="InterPro"/>
</dbReference>
<dbReference type="Pfam" id="PF02714">
    <property type="entry name" value="RSN1_7TM"/>
    <property type="match status" value="1"/>
</dbReference>
<dbReference type="VEuPathDB" id="FungiDB:DEHA2F11242g"/>
<feature type="transmembrane region" description="Helical" evidence="7">
    <location>
        <begin position="89"/>
        <end position="111"/>
    </location>
</feature>
<dbReference type="FunCoup" id="Q6BLR7">
    <property type="interactions" value="193"/>
</dbReference>
<evidence type="ECO:0000256" key="2">
    <source>
        <dbReference type="ARBA" id="ARBA00007779"/>
    </source>
</evidence>
<dbReference type="OMA" id="PKRYYAH"/>
<feature type="domain" description="10TM putative phosphate transporter extracellular tail" evidence="9">
    <location>
        <begin position="776"/>
        <end position="864"/>
    </location>
</feature>